<reference evidence="1" key="1">
    <citation type="journal article" date="2021" name="Proc. Natl. Acad. Sci. U.S.A.">
        <title>A Catalog of Tens of Thousands of Viruses from Human Metagenomes Reveals Hidden Associations with Chronic Diseases.</title>
        <authorList>
            <person name="Tisza M.J."/>
            <person name="Buck C.B."/>
        </authorList>
    </citation>
    <scope>NUCLEOTIDE SEQUENCE</scope>
    <source>
        <strain evidence="1">CtuBK6</strain>
    </source>
</reference>
<proteinExistence type="predicted"/>
<accession>A0A8S5THE9</accession>
<dbReference type="EMBL" id="BK032826">
    <property type="protein sequence ID" value="DAF62673.1"/>
    <property type="molecule type" value="Genomic_DNA"/>
</dbReference>
<organism evidence="1">
    <name type="scientific">Siphoviridae sp. ctuBK6</name>
    <dbReference type="NCBI Taxonomy" id="2827963"/>
    <lineage>
        <taxon>Viruses</taxon>
        <taxon>Duplodnaviria</taxon>
        <taxon>Heunggongvirae</taxon>
        <taxon>Uroviricota</taxon>
        <taxon>Caudoviricetes</taxon>
    </lineage>
</organism>
<evidence type="ECO:0000313" key="1">
    <source>
        <dbReference type="EMBL" id="DAF62673.1"/>
    </source>
</evidence>
<protein>
    <submittedName>
        <fullName evidence="1">Uncharacterized protein</fullName>
    </submittedName>
</protein>
<sequence length="110" mass="12820">MTTPINFITMPDFAARNQEDVSISIAIKAVIVDYPRLTDPVDKAASTLLITQYDKIFQFDEYSIKEDLEFVKDYFLQKFAKDVAQDMIYVFSHDQEVKARLDAIANMKWR</sequence>
<name>A0A8S5THE9_9CAUD</name>